<dbReference type="EMBL" id="NXNI01000003">
    <property type="protein sequence ID" value="PCR88693.1"/>
    <property type="molecule type" value="Genomic_DNA"/>
</dbReference>
<comment type="caution">
    <text evidence="1">The sequence shown here is derived from an EMBL/GenBank/DDBJ whole genome shotgun (WGS) entry which is preliminary data.</text>
</comment>
<sequence length="315" mass="34264">MIGDTRATLVFVAVLVCSLPAGVGFGAATTSGDTVTLDDDTALTANSTIENFETEGIATANPTYPNMTITVADSATDVGVDGLRYTDFDTTYLRVDYDESIERTIRFYVPKAYWHPHPDEPDAIDGETTATFEPTEGSNYTAVEMHLSGETDAVFEIKQQASVVFSVREYGSEWLEDEIGVDMPSTNGASEQWEYVPTAELTGDNPTFGIDTDGEDVTLQYDAAKTADPASKEWRTVPECADSSGADAPVCTFTKDNSTETVHILAQTDDPPDVRFKYGSGWLANIRSSIGELLNDIPRDLVRDARDIVDGVFNR</sequence>
<evidence type="ECO:0000313" key="1">
    <source>
        <dbReference type="EMBL" id="PCR88693.1"/>
    </source>
</evidence>
<reference evidence="1 2" key="1">
    <citation type="submission" date="2017-09" db="EMBL/GenBank/DDBJ databases">
        <title>Genome sequences of Natrinema ejinorence JCM 13890T.</title>
        <authorList>
            <person name="Roh S.W."/>
            <person name="Kim Y.B."/>
            <person name="Kim J.Y."/>
        </authorList>
    </citation>
    <scope>NUCLEOTIDE SEQUENCE [LARGE SCALE GENOMIC DNA]</scope>
    <source>
        <strain evidence="1 2">JCM 13890</strain>
    </source>
</reference>
<accession>A0A2A5QPM8</accession>
<dbReference type="AlphaFoldDB" id="A0A2A5QPM8"/>
<dbReference type="Proteomes" id="UP000219689">
    <property type="component" value="Unassembled WGS sequence"/>
</dbReference>
<protein>
    <submittedName>
        <fullName evidence="1">Uncharacterized protein</fullName>
    </submittedName>
</protein>
<dbReference type="RefSeq" id="WP_097382160.1">
    <property type="nucleotide sequence ID" value="NZ_NXNI01000003.1"/>
</dbReference>
<dbReference type="OrthoDB" id="205399at2157"/>
<keyword evidence="2" id="KW-1185">Reference proteome</keyword>
<organism evidence="1 2">
    <name type="scientific">Natrinema ejinorense</name>
    <dbReference type="NCBI Taxonomy" id="373386"/>
    <lineage>
        <taxon>Archaea</taxon>
        <taxon>Methanobacteriati</taxon>
        <taxon>Methanobacteriota</taxon>
        <taxon>Stenosarchaea group</taxon>
        <taxon>Halobacteria</taxon>
        <taxon>Halobacteriales</taxon>
        <taxon>Natrialbaceae</taxon>
        <taxon>Natrinema</taxon>
    </lineage>
</organism>
<gene>
    <name evidence="1" type="ORF">CP557_21940</name>
</gene>
<evidence type="ECO:0000313" key="2">
    <source>
        <dbReference type="Proteomes" id="UP000219689"/>
    </source>
</evidence>
<proteinExistence type="predicted"/>
<name>A0A2A5QPM8_9EURY</name>